<name>A0A9X6NAX7_HYPEX</name>
<feature type="region of interest" description="Disordered" evidence="2">
    <location>
        <begin position="1"/>
        <end position="84"/>
    </location>
</feature>
<gene>
    <name evidence="5" type="ORF">BV898_14609</name>
</gene>
<evidence type="ECO:0000256" key="3">
    <source>
        <dbReference type="SAM" id="Phobius"/>
    </source>
</evidence>
<dbReference type="InterPro" id="IPR020846">
    <property type="entry name" value="MFS_dom"/>
</dbReference>
<feature type="transmembrane region" description="Helical" evidence="3">
    <location>
        <begin position="184"/>
        <end position="204"/>
    </location>
</feature>
<keyword evidence="3" id="KW-0812">Transmembrane</keyword>
<dbReference type="PROSITE" id="PS50850">
    <property type="entry name" value="MFS"/>
    <property type="match status" value="1"/>
</dbReference>
<dbReference type="GO" id="GO:0008028">
    <property type="term" value="F:monocarboxylic acid transmembrane transporter activity"/>
    <property type="evidence" value="ECO:0007669"/>
    <property type="project" value="TreeGrafter"/>
</dbReference>
<accession>A0A9X6NAX7</accession>
<dbReference type="Pfam" id="PF07690">
    <property type="entry name" value="MFS_1"/>
    <property type="match status" value="1"/>
</dbReference>
<dbReference type="CDD" id="cd17352">
    <property type="entry name" value="MFS_MCT_SLC16"/>
    <property type="match status" value="1"/>
</dbReference>
<feature type="transmembrane region" description="Helical" evidence="3">
    <location>
        <begin position="399"/>
        <end position="418"/>
    </location>
</feature>
<feature type="transmembrane region" description="Helical" evidence="3">
    <location>
        <begin position="89"/>
        <end position="111"/>
    </location>
</feature>
<dbReference type="Gene3D" id="1.20.1250.20">
    <property type="entry name" value="MFS general substrate transporter like domains"/>
    <property type="match status" value="2"/>
</dbReference>
<comment type="caution">
    <text evidence="5">The sequence shown here is derived from an EMBL/GenBank/DDBJ whole genome shotgun (WGS) entry which is preliminary data.</text>
</comment>
<feature type="transmembrane region" description="Helical" evidence="3">
    <location>
        <begin position="488"/>
        <end position="512"/>
    </location>
</feature>
<evidence type="ECO:0000259" key="4">
    <source>
        <dbReference type="PROSITE" id="PS50850"/>
    </source>
</evidence>
<keyword evidence="6" id="KW-1185">Reference proteome</keyword>
<feature type="compositionally biased region" description="Basic and acidic residues" evidence="2">
    <location>
        <begin position="7"/>
        <end position="24"/>
    </location>
</feature>
<dbReference type="Proteomes" id="UP000192578">
    <property type="component" value="Unassembled WGS sequence"/>
</dbReference>
<protein>
    <submittedName>
        <fullName evidence="5">Monocarboxylate transporter 14</fullName>
    </submittedName>
</protein>
<sequence length="539" mass="57425">MEEDEHQDGKQSRLSEKISVEHRRVATPPDIPRGPSLLEPTSSDPLEEPQWRSPSKIGHTGSLDGDGSRQEKAKISGESEGSKAPDGGYGWVIVFAVFCIHVILDGIQFSFGMLLPRIVEEFHATQTAVSWVVSFLMGTTFFCGPVASFLSEKYGHRIVAIGGAIIAFVGAVAGSFSTQVWHLAISYGFLMGVGFGGIYLPAIVSVATWFDKRRALAMGIAVCGSGIGIFALSNLIPIFMEEYGLHGTLLLEGAIVFNALIFSALLRPLPTRKAVKADKSDRRSSVELENLDSKHAIARKEAEAAAARAAESKVSHKTSGLMKALPFFGLWEYWVMLAVVAISGFSGYIPFSFLVDRAEKEAEVERKDTALLVSICGGLNLVGRLLAGVLAVQPWCNRYLLYLSAFIISGVGTFFSIYCTTFTAFAIYGGVYGFTGGIIIALQSVVMTDIVGIENFSKAFGISLLVLGAAALGGTPTAGAIVDANNGSFHLAFMIFGALMAVGGVVFLPVPFSKFLQACVKRRSRNSAAAASSAAAVDA</sequence>
<reference evidence="6" key="1">
    <citation type="submission" date="2017-01" db="EMBL/GenBank/DDBJ databases">
        <title>Comparative genomics of anhydrobiosis in the tardigrade Hypsibius dujardini.</title>
        <authorList>
            <person name="Yoshida Y."/>
            <person name="Koutsovoulos G."/>
            <person name="Laetsch D."/>
            <person name="Stevens L."/>
            <person name="Kumar S."/>
            <person name="Horikawa D."/>
            <person name="Ishino K."/>
            <person name="Komine S."/>
            <person name="Tomita M."/>
            <person name="Blaxter M."/>
            <person name="Arakawa K."/>
        </authorList>
    </citation>
    <scope>NUCLEOTIDE SEQUENCE [LARGE SCALE GENOMIC DNA]</scope>
    <source>
        <strain evidence="6">Z151</strain>
    </source>
</reference>
<evidence type="ECO:0000313" key="5">
    <source>
        <dbReference type="EMBL" id="OWA50083.1"/>
    </source>
</evidence>
<evidence type="ECO:0000313" key="6">
    <source>
        <dbReference type="Proteomes" id="UP000192578"/>
    </source>
</evidence>
<feature type="compositionally biased region" description="Basic and acidic residues" evidence="2">
    <location>
        <begin position="66"/>
        <end position="83"/>
    </location>
</feature>
<dbReference type="InterPro" id="IPR050327">
    <property type="entry name" value="Proton-linked_MCT"/>
</dbReference>
<keyword evidence="3" id="KW-0472">Membrane</keyword>
<dbReference type="SUPFAM" id="SSF103473">
    <property type="entry name" value="MFS general substrate transporter"/>
    <property type="match status" value="1"/>
</dbReference>
<feature type="transmembrane region" description="Helical" evidence="3">
    <location>
        <begin position="131"/>
        <end position="151"/>
    </location>
</feature>
<feature type="transmembrane region" description="Helical" evidence="3">
    <location>
        <begin position="158"/>
        <end position="178"/>
    </location>
</feature>
<dbReference type="InterPro" id="IPR011701">
    <property type="entry name" value="MFS"/>
</dbReference>
<evidence type="ECO:0000256" key="2">
    <source>
        <dbReference type="SAM" id="MobiDB-lite"/>
    </source>
</evidence>
<dbReference type="AlphaFoldDB" id="A0A9X6NAX7"/>
<feature type="transmembrane region" description="Helical" evidence="3">
    <location>
        <begin position="331"/>
        <end position="351"/>
    </location>
</feature>
<dbReference type="InterPro" id="IPR036259">
    <property type="entry name" value="MFS_trans_sf"/>
</dbReference>
<proteinExistence type="predicted"/>
<organism evidence="5 6">
    <name type="scientific">Hypsibius exemplaris</name>
    <name type="common">Freshwater tardigrade</name>
    <dbReference type="NCBI Taxonomy" id="2072580"/>
    <lineage>
        <taxon>Eukaryota</taxon>
        <taxon>Metazoa</taxon>
        <taxon>Ecdysozoa</taxon>
        <taxon>Tardigrada</taxon>
        <taxon>Eutardigrada</taxon>
        <taxon>Parachela</taxon>
        <taxon>Hypsibioidea</taxon>
        <taxon>Hypsibiidae</taxon>
        <taxon>Hypsibius</taxon>
    </lineage>
</organism>
<feature type="transmembrane region" description="Helical" evidence="3">
    <location>
        <begin position="371"/>
        <end position="392"/>
    </location>
</feature>
<dbReference type="OrthoDB" id="6499973at2759"/>
<feature type="domain" description="Major facilitator superfamily (MFS) profile" evidence="4">
    <location>
        <begin position="91"/>
        <end position="515"/>
    </location>
</feature>
<dbReference type="PANTHER" id="PTHR11360:SF284">
    <property type="entry name" value="EG:103B4.3 PROTEIN-RELATED"/>
    <property type="match status" value="1"/>
</dbReference>
<dbReference type="GO" id="GO:0016020">
    <property type="term" value="C:membrane"/>
    <property type="evidence" value="ECO:0007669"/>
    <property type="project" value="UniProtKB-SubCell"/>
</dbReference>
<dbReference type="EMBL" id="MTYJ01000181">
    <property type="protein sequence ID" value="OWA50083.1"/>
    <property type="molecule type" value="Genomic_DNA"/>
</dbReference>
<comment type="subcellular location">
    <subcellularLocation>
        <location evidence="1">Membrane</location>
        <topology evidence="1">Multi-pass membrane protein</topology>
    </subcellularLocation>
</comment>
<feature type="transmembrane region" description="Helical" evidence="3">
    <location>
        <begin position="245"/>
        <end position="266"/>
    </location>
</feature>
<dbReference type="PANTHER" id="PTHR11360">
    <property type="entry name" value="MONOCARBOXYLATE TRANSPORTER"/>
    <property type="match status" value="1"/>
</dbReference>
<evidence type="ECO:0000256" key="1">
    <source>
        <dbReference type="ARBA" id="ARBA00004141"/>
    </source>
</evidence>
<feature type="transmembrane region" description="Helical" evidence="3">
    <location>
        <begin position="424"/>
        <end position="447"/>
    </location>
</feature>
<feature type="transmembrane region" description="Helical" evidence="3">
    <location>
        <begin position="216"/>
        <end position="239"/>
    </location>
</feature>
<keyword evidence="3" id="KW-1133">Transmembrane helix</keyword>
<feature type="transmembrane region" description="Helical" evidence="3">
    <location>
        <begin position="459"/>
        <end position="482"/>
    </location>
</feature>